<feature type="non-terminal residue" evidence="1">
    <location>
        <position position="1"/>
    </location>
</feature>
<protein>
    <submittedName>
        <fullName evidence="1">9765_t:CDS:1</fullName>
    </submittedName>
</protein>
<evidence type="ECO:0000313" key="2">
    <source>
        <dbReference type="Proteomes" id="UP000789525"/>
    </source>
</evidence>
<evidence type="ECO:0000313" key="1">
    <source>
        <dbReference type="EMBL" id="CAG8767846.1"/>
    </source>
</evidence>
<keyword evidence="2" id="KW-1185">Reference proteome</keyword>
<feature type="non-terminal residue" evidence="1">
    <location>
        <position position="64"/>
    </location>
</feature>
<name>A0ACA9QX95_9GLOM</name>
<organism evidence="1 2">
    <name type="scientific">Acaulospora colombiana</name>
    <dbReference type="NCBI Taxonomy" id="27376"/>
    <lineage>
        <taxon>Eukaryota</taxon>
        <taxon>Fungi</taxon>
        <taxon>Fungi incertae sedis</taxon>
        <taxon>Mucoromycota</taxon>
        <taxon>Glomeromycotina</taxon>
        <taxon>Glomeromycetes</taxon>
        <taxon>Diversisporales</taxon>
        <taxon>Acaulosporaceae</taxon>
        <taxon>Acaulospora</taxon>
    </lineage>
</organism>
<gene>
    <name evidence="1" type="ORF">ACOLOM_LOCUS13570</name>
</gene>
<accession>A0ACA9QX95</accession>
<proteinExistence type="predicted"/>
<dbReference type="EMBL" id="CAJVPT010062972">
    <property type="protein sequence ID" value="CAG8767846.1"/>
    <property type="molecule type" value="Genomic_DNA"/>
</dbReference>
<dbReference type="Proteomes" id="UP000789525">
    <property type="component" value="Unassembled WGS sequence"/>
</dbReference>
<sequence>RSRARWRVAEMRHPDWTVVKNWLVISRARGWVYARDIMVSSSMTYKSTSHGLSFGLRTASKMKL</sequence>
<comment type="caution">
    <text evidence="1">The sequence shown here is derived from an EMBL/GenBank/DDBJ whole genome shotgun (WGS) entry which is preliminary data.</text>
</comment>
<reference evidence="1" key="1">
    <citation type="submission" date="2021-06" db="EMBL/GenBank/DDBJ databases">
        <authorList>
            <person name="Kallberg Y."/>
            <person name="Tangrot J."/>
            <person name="Rosling A."/>
        </authorList>
    </citation>
    <scope>NUCLEOTIDE SEQUENCE</scope>
    <source>
        <strain evidence="1">CL356</strain>
    </source>
</reference>